<reference evidence="1 2" key="1">
    <citation type="journal article" date="2014" name="PLoS Genet.">
        <title>The Genome of Spironucleus salmonicida Highlights a Fish Pathogen Adapted to Fluctuating Environments.</title>
        <authorList>
            <person name="Xu F."/>
            <person name="Jerlstrom-Hultqvist J."/>
            <person name="Einarsson E."/>
            <person name="Astvaldsson A."/>
            <person name="Svard S.G."/>
            <person name="Andersson J.O."/>
        </authorList>
    </citation>
    <scope>NUCLEOTIDE SEQUENCE</scope>
    <source>
        <strain evidence="2">ATCC 50377</strain>
    </source>
</reference>
<evidence type="ECO:0000313" key="1">
    <source>
        <dbReference type="EMBL" id="EST43212.1"/>
    </source>
</evidence>
<dbReference type="AlphaFoldDB" id="V6LFE5"/>
<sequence length="137" mass="15983">MEQFNFANYLLFENKFPQVAANLPATRKQKIISLSYSDSMNMFLPSLRSSQIIFRNTTQRGLNLPEVVEKDILKQFNSTLKTKQCPQQHQQVRRAQIFAQPAAPLIRLNRSMQQISQSQSLRKNGEAKEYIKNYKFV</sequence>
<dbReference type="VEuPathDB" id="GiardiaDB:SS50377_28440"/>
<name>V6LFE5_9EUKA</name>
<protein>
    <submittedName>
        <fullName evidence="1">Uncharacterized protein</fullName>
    </submittedName>
</protein>
<evidence type="ECO:0000313" key="3">
    <source>
        <dbReference type="Proteomes" id="UP000018208"/>
    </source>
</evidence>
<dbReference type="Proteomes" id="UP000018208">
    <property type="component" value="Unassembled WGS sequence"/>
</dbReference>
<evidence type="ECO:0000313" key="2">
    <source>
        <dbReference type="EMBL" id="KAH0569491.1"/>
    </source>
</evidence>
<accession>V6LFE5</accession>
<dbReference type="EMBL" id="AUWU02000009">
    <property type="protein sequence ID" value="KAH0569491.1"/>
    <property type="molecule type" value="Genomic_DNA"/>
</dbReference>
<dbReference type="EMBL" id="KI546141">
    <property type="protein sequence ID" value="EST43212.1"/>
    <property type="molecule type" value="Genomic_DNA"/>
</dbReference>
<proteinExistence type="predicted"/>
<organism evidence="1">
    <name type="scientific">Spironucleus salmonicida</name>
    <dbReference type="NCBI Taxonomy" id="348837"/>
    <lineage>
        <taxon>Eukaryota</taxon>
        <taxon>Metamonada</taxon>
        <taxon>Diplomonadida</taxon>
        <taxon>Hexamitidae</taxon>
        <taxon>Hexamitinae</taxon>
        <taxon>Spironucleus</taxon>
    </lineage>
</organism>
<gene>
    <name evidence="1" type="ORF">SS50377_17156</name>
    <name evidence="2" type="ORF">SS50377_28440</name>
</gene>
<reference evidence="2" key="2">
    <citation type="submission" date="2020-12" db="EMBL/GenBank/DDBJ databases">
        <title>New Spironucleus salmonicida genome in near-complete chromosomes.</title>
        <authorList>
            <person name="Xu F."/>
            <person name="Kurt Z."/>
            <person name="Jimenez-Gonzalez A."/>
            <person name="Astvaldsson A."/>
            <person name="Andersson J.O."/>
            <person name="Svard S.G."/>
        </authorList>
    </citation>
    <scope>NUCLEOTIDE SEQUENCE</scope>
    <source>
        <strain evidence="2">ATCC 50377</strain>
    </source>
</reference>
<keyword evidence="3" id="KW-1185">Reference proteome</keyword>